<dbReference type="AlphaFoldDB" id="A0AA49Q8M0"/>
<accession>A0AA49JVD9</accession>
<gene>
    <name evidence="2" type="ORF">Strain138_001617</name>
    <name evidence="3" type="ORF">Strain318_001616</name>
</gene>
<keyword evidence="1" id="KW-0812">Transmembrane</keyword>
<accession>A0AA49Q8M0</accession>
<dbReference type="Proteomes" id="UP001229955">
    <property type="component" value="Chromosome"/>
</dbReference>
<keyword evidence="1" id="KW-1133">Transmembrane helix</keyword>
<dbReference type="RefSeq" id="WP_367885210.1">
    <property type="nucleotide sequence ID" value="NZ_CP130612.1"/>
</dbReference>
<dbReference type="EMBL" id="CP130612">
    <property type="protein sequence ID" value="WKW12333.1"/>
    <property type="molecule type" value="Genomic_DNA"/>
</dbReference>
<dbReference type="KEGG" id="pspc:Strain318_001616"/>
<sequence>MRTGIRLAALAFALTWLPLTLVRGIAMGRQFRIGSHGQDAWSPLFDAVVQIAFVMLAPSLFVSLLVFALVMWRQERAARR</sequence>
<protein>
    <submittedName>
        <fullName evidence="3">Uncharacterized protein</fullName>
    </submittedName>
</protein>
<dbReference type="EMBL" id="CP130613">
    <property type="protein sequence ID" value="WKW15240.1"/>
    <property type="molecule type" value="Genomic_DNA"/>
</dbReference>
<proteinExistence type="predicted"/>
<organism evidence="3 4">
    <name type="scientific">Pseudogemmatithrix spongiicola</name>
    <dbReference type="NCBI Taxonomy" id="3062599"/>
    <lineage>
        <taxon>Bacteria</taxon>
        <taxon>Pseudomonadati</taxon>
        <taxon>Gemmatimonadota</taxon>
        <taxon>Gemmatimonadia</taxon>
        <taxon>Gemmatimonadales</taxon>
        <taxon>Gemmatimonadaceae</taxon>
        <taxon>Pseudogemmatithrix</taxon>
    </lineage>
</organism>
<feature type="transmembrane region" description="Helical" evidence="1">
    <location>
        <begin position="48"/>
        <end position="72"/>
    </location>
</feature>
<evidence type="ECO:0000313" key="3">
    <source>
        <dbReference type="EMBL" id="WKW15240.1"/>
    </source>
</evidence>
<keyword evidence="1" id="KW-0472">Membrane</keyword>
<reference evidence="3" key="1">
    <citation type="submission" date="2023-07" db="EMBL/GenBank/DDBJ databases">
        <authorList>
            <person name="Haufschild T."/>
            <person name="Kallscheuer N."/>
            <person name="Hammer J."/>
            <person name="Kohn T."/>
            <person name="Kabuu M."/>
            <person name="Jogler M."/>
            <person name="Wohfarth N."/>
            <person name="Heuer A."/>
            <person name="Rohde M."/>
            <person name="van Teeseling M.C.F."/>
            <person name="Jogler C."/>
        </authorList>
    </citation>
    <scope>NUCLEOTIDE SEQUENCE</scope>
    <source>
        <strain evidence="2">Strain 138</strain>
        <strain evidence="3">Strain 318</strain>
    </source>
</reference>
<evidence type="ECO:0000313" key="2">
    <source>
        <dbReference type="EMBL" id="WKW12333.1"/>
    </source>
</evidence>
<evidence type="ECO:0000256" key="1">
    <source>
        <dbReference type="SAM" id="Phobius"/>
    </source>
</evidence>
<name>A0AA49Q8M0_9BACT</name>
<keyword evidence="4" id="KW-1185">Reference proteome</keyword>
<evidence type="ECO:0000313" key="4">
    <source>
        <dbReference type="Proteomes" id="UP001229955"/>
    </source>
</evidence>